<dbReference type="PANTHER" id="PTHR11638:SF18">
    <property type="entry name" value="HEAT SHOCK PROTEIN 104"/>
    <property type="match status" value="1"/>
</dbReference>
<dbReference type="GO" id="GO:0005737">
    <property type="term" value="C:cytoplasm"/>
    <property type="evidence" value="ECO:0007669"/>
    <property type="project" value="TreeGrafter"/>
</dbReference>
<keyword evidence="2" id="KW-0067">ATP-binding</keyword>
<proteinExistence type="predicted"/>
<dbReference type="GO" id="GO:0034605">
    <property type="term" value="P:cellular response to heat"/>
    <property type="evidence" value="ECO:0007669"/>
    <property type="project" value="TreeGrafter"/>
</dbReference>
<keyword evidence="6" id="KW-1185">Reference proteome</keyword>
<evidence type="ECO:0000313" key="6">
    <source>
        <dbReference type="Proteomes" id="UP001270362"/>
    </source>
</evidence>
<keyword evidence="5" id="KW-0378">Hydrolase</keyword>
<sequence>MAVRLLKKHNNDYALACKARALETSAQVDDLTKDKSQTKLNRGHCDTPDADSDSEFEDHDWDFTLPRVPVPLMLLNGIPFPGSYSVSGWDSPTANMVETYDGNFSLDDVVGAIQGGETCERIRSYLTHYHQYLGTDLAGKVNGTVEGIPHSSSWLRRETAIKTLLSLGASVNVIPKAFYWPLERDLPSEGPPDEELTDLKDKEKRWCVASARRRITASLNRSFTQRYVLHLASYLARFSGATRKITRLHKADGLFGVQYFLIGQTMASRLLIDRLVAYLPMPVKRPIVLLFAGPSGHGKTKLATNLGKLTSLAMHVADCTSINRETDLFGPRMPYRGYEDGSPLNNFIANHNGQRRIIFLDEFEKTRTEIHQTLQIPFESASEKKAKKLVRTLSTTIQEQCIFRFGAPITSRITDFLPFLTFSPCEQAAVADEYLSEFGQEAAKPLKDSDDASKARLVGNIDLQVRRGYSVCKALAKEGYVQELGARSVINIVDQKVKFPLISAYLETREEIREDQPTSVFVLGVGDKDVVEVSQSSATEPGKGLA</sequence>
<reference evidence="5" key="1">
    <citation type="journal article" date="2023" name="Mol. Phylogenet. Evol.">
        <title>Genome-scale phylogeny and comparative genomics of the fungal order Sordariales.</title>
        <authorList>
            <person name="Hensen N."/>
            <person name="Bonometti L."/>
            <person name="Westerberg I."/>
            <person name="Brannstrom I.O."/>
            <person name="Guillou S."/>
            <person name="Cros-Aarteil S."/>
            <person name="Calhoun S."/>
            <person name="Haridas S."/>
            <person name="Kuo A."/>
            <person name="Mondo S."/>
            <person name="Pangilinan J."/>
            <person name="Riley R."/>
            <person name="LaButti K."/>
            <person name="Andreopoulos B."/>
            <person name="Lipzen A."/>
            <person name="Chen C."/>
            <person name="Yan M."/>
            <person name="Daum C."/>
            <person name="Ng V."/>
            <person name="Clum A."/>
            <person name="Steindorff A."/>
            <person name="Ohm R.A."/>
            <person name="Martin F."/>
            <person name="Silar P."/>
            <person name="Natvig D.O."/>
            <person name="Lalanne C."/>
            <person name="Gautier V."/>
            <person name="Ament-Velasquez S.L."/>
            <person name="Kruys A."/>
            <person name="Hutchinson M.I."/>
            <person name="Powell A.J."/>
            <person name="Barry K."/>
            <person name="Miller A.N."/>
            <person name="Grigoriev I.V."/>
            <person name="Debuchy R."/>
            <person name="Gladieux P."/>
            <person name="Hiltunen Thoren M."/>
            <person name="Johannesson H."/>
        </authorList>
    </citation>
    <scope>NUCLEOTIDE SEQUENCE</scope>
    <source>
        <strain evidence="5">CBS 314.62</strain>
    </source>
</reference>
<gene>
    <name evidence="5" type="ORF">B0T22DRAFT_439451</name>
</gene>
<dbReference type="GO" id="GO:0005524">
    <property type="term" value="F:ATP binding"/>
    <property type="evidence" value="ECO:0007669"/>
    <property type="project" value="UniProtKB-KW"/>
</dbReference>
<evidence type="ECO:0000256" key="3">
    <source>
        <dbReference type="SAM" id="MobiDB-lite"/>
    </source>
</evidence>
<feature type="region of interest" description="Disordered" evidence="3">
    <location>
        <begin position="34"/>
        <end position="54"/>
    </location>
</feature>
<organism evidence="5 6">
    <name type="scientific">Podospora appendiculata</name>
    <dbReference type="NCBI Taxonomy" id="314037"/>
    <lineage>
        <taxon>Eukaryota</taxon>
        <taxon>Fungi</taxon>
        <taxon>Dikarya</taxon>
        <taxon>Ascomycota</taxon>
        <taxon>Pezizomycotina</taxon>
        <taxon>Sordariomycetes</taxon>
        <taxon>Sordariomycetidae</taxon>
        <taxon>Sordariales</taxon>
        <taxon>Podosporaceae</taxon>
        <taxon>Podospora</taxon>
    </lineage>
</organism>
<dbReference type="Gene3D" id="3.40.50.300">
    <property type="entry name" value="P-loop containing nucleotide triphosphate hydrolases"/>
    <property type="match status" value="1"/>
</dbReference>
<dbReference type="InterPro" id="IPR027417">
    <property type="entry name" value="P-loop_NTPase"/>
</dbReference>
<protein>
    <submittedName>
        <fullName evidence="5">P-loop containing nucleoside triphosphate hydrolase protein</fullName>
    </submittedName>
</protein>
<evidence type="ECO:0000256" key="2">
    <source>
        <dbReference type="ARBA" id="ARBA00022840"/>
    </source>
</evidence>
<evidence type="ECO:0000259" key="4">
    <source>
        <dbReference type="Pfam" id="PF07728"/>
    </source>
</evidence>
<dbReference type="Proteomes" id="UP001270362">
    <property type="component" value="Unassembled WGS sequence"/>
</dbReference>
<keyword evidence="1" id="KW-0547">Nucleotide-binding</keyword>
<evidence type="ECO:0000256" key="1">
    <source>
        <dbReference type="ARBA" id="ARBA00022741"/>
    </source>
</evidence>
<dbReference type="EMBL" id="JAULSO010000002">
    <property type="protein sequence ID" value="KAK3687869.1"/>
    <property type="molecule type" value="Genomic_DNA"/>
</dbReference>
<feature type="domain" description="ATPase dynein-related AAA" evidence="4">
    <location>
        <begin position="289"/>
        <end position="379"/>
    </location>
</feature>
<feature type="compositionally biased region" description="Basic and acidic residues" evidence="3">
    <location>
        <begin position="34"/>
        <end position="47"/>
    </location>
</feature>
<dbReference type="PANTHER" id="PTHR11638">
    <property type="entry name" value="ATP-DEPENDENT CLP PROTEASE"/>
    <property type="match status" value="1"/>
</dbReference>
<dbReference type="Pfam" id="PF07728">
    <property type="entry name" value="AAA_5"/>
    <property type="match status" value="1"/>
</dbReference>
<name>A0AAE0X8Z8_9PEZI</name>
<dbReference type="InterPro" id="IPR011704">
    <property type="entry name" value="ATPase_dyneun-rel_AAA"/>
</dbReference>
<dbReference type="SUPFAM" id="SSF52540">
    <property type="entry name" value="P-loop containing nucleoside triphosphate hydrolases"/>
    <property type="match status" value="1"/>
</dbReference>
<dbReference type="InterPro" id="IPR050130">
    <property type="entry name" value="ClpA_ClpB"/>
</dbReference>
<reference evidence="5" key="2">
    <citation type="submission" date="2023-06" db="EMBL/GenBank/DDBJ databases">
        <authorList>
            <consortium name="Lawrence Berkeley National Laboratory"/>
            <person name="Haridas S."/>
            <person name="Hensen N."/>
            <person name="Bonometti L."/>
            <person name="Westerberg I."/>
            <person name="Brannstrom I.O."/>
            <person name="Guillou S."/>
            <person name="Cros-Aarteil S."/>
            <person name="Calhoun S."/>
            <person name="Kuo A."/>
            <person name="Mondo S."/>
            <person name="Pangilinan J."/>
            <person name="Riley R."/>
            <person name="Labutti K."/>
            <person name="Andreopoulos B."/>
            <person name="Lipzen A."/>
            <person name="Chen C."/>
            <person name="Yanf M."/>
            <person name="Daum C."/>
            <person name="Ng V."/>
            <person name="Clum A."/>
            <person name="Steindorff A."/>
            <person name="Ohm R."/>
            <person name="Martin F."/>
            <person name="Silar P."/>
            <person name="Natvig D."/>
            <person name="Lalanne C."/>
            <person name="Gautier V."/>
            <person name="Ament-Velasquez S.L."/>
            <person name="Kruys A."/>
            <person name="Hutchinson M.I."/>
            <person name="Powell A.J."/>
            <person name="Barry K."/>
            <person name="Miller A.N."/>
            <person name="Grigoriev I.V."/>
            <person name="Debuchy R."/>
            <person name="Gladieux P."/>
            <person name="Thoren M.H."/>
            <person name="Johannesson H."/>
        </authorList>
    </citation>
    <scope>NUCLEOTIDE SEQUENCE</scope>
    <source>
        <strain evidence="5">CBS 314.62</strain>
    </source>
</reference>
<dbReference type="AlphaFoldDB" id="A0AAE0X8Z8"/>
<evidence type="ECO:0000313" key="5">
    <source>
        <dbReference type="EMBL" id="KAK3687869.1"/>
    </source>
</evidence>
<dbReference type="GO" id="GO:0016887">
    <property type="term" value="F:ATP hydrolysis activity"/>
    <property type="evidence" value="ECO:0007669"/>
    <property type="project" value="InterPro"/>
</dbReference>
<accession>A0AAE0X8Z8</accession>
<comment type="caution">
    <text evidence="5">The sequence shown here is derived from an EMBL/GenBank/DDBJ whole genome shotgun (WGS) entry which is preliminary data.</text>
</comment>